<feature type="compositionally biased region" description="Low complexity" evidence="1">
    <location>
        <begin position="320"/>
        <end position="337"/>
    </location>
</feature>
<feature type="compositionally biased region" description="Basic residues" evidence="1">
    <location>
        <begin position="359"/>
        <end position="370"/>
    </location>
</feature>
<reference evidence="2" key="2">
    <citation type="submission" date="2020-05" db="EMBL/GenBank/DDBJ databases">
        <authorList>
            <person name="Kim H.-S."/>
            <person name="Proctor R.H."/>
            <person name="Brown D.W."/>
        </authorList>
    </citation>
    <scope>NUCLEOTIDE SEQUENCE</scope>
    <source>
        <strain evidence="2">NRRL 22465</strain>
    </source>
</reference>
<evidence type="ECO:0000256" key="1">
    <source>
        <dbReference type="SAM" id="MobiDB-lite"/>
    </source>
</evidence>
<feature type="compositionally biased region" description="Basic and acidic residues" evidence="1">
    <location>
        <begin position="642"/>
        <end position="655"/>
    </location>
</feature>
<protein>
    <submittedName>
        <fullName evidence="2">Uncharacterized protein</fullName>
    </submittedName>
</protein>
<sequence>MLRRNSSRRKNRRPLSRSKSTNSVVRSPVHAFEFIDPVTAERDANIAALLSYHRSHGRSSGEMVPIPRDPASFFPDQSDGTASWARQSLERSDSVTTPQGRSNVSRQQSVRFAGPSARPRRTLASRASESRDSPAKMTLRTHGSANTRPPSTVSFHGDKNANYSLTQRYLESLQPPDGCYNPEDDAISMPSSFRKLRKSKSMLTSHPTTGHLANIPAKGRLPPTDALFKIANNENEHPKEPPRSTGLRASTSMSFLKNRRRIPASRSSSRTENDLAVQLAREKIRQQAEDGERLKPQPSRLFRVNNRRSEGSSGLRKSLRNSSNTSTALSSTFSTNSVSLPKQPGLRKTARKVSNTLRSKLKGLFTRRKSSTGSERREEQDADAHESEGESCLHFDMDEANEEASMFHVTSHVPSLHDVPLSQQLRSRKGSVESLEIGDQQISDDKSRVTSWTDSVTNTVSSQCMLGEWERQRLSVIKENGTHIPSSSLQPGSEGQRMLPRTAIDSERVYKALVKKLGEGSPKKHRTDITSDVAAERTSSRLQTEAQQWASTIRCVRPDDDVFRDHDYSSITSSSSTELPNVPEAPHETAASLAASDVHEESCRGSVISGFEAPRATSHRSSAFFASPTCHSFRSPSPYRRALRESTKTTPEREQGLPGSRYLHSLSALSLPTRRNSSTGSEGDVRVGDAESVYSCTAEDVKPAGSISVAAERPAHDALASYRPNRQHQRDASTASSVEWKMWLSSKVSKLESPMTPTKVDANRQGSGTLPPLGHLREGADMGSTPERFVRTGEATDRSPLSCVKGNAQPVNKTSEQLLRRAHAGHDENASPNASGLYLKGRPPSIPPRSTLRTVPSLPTVSLRCEPKAGTSEVHRMRSLNTMGRLNSTPEEAIVKRRSRTRLTAWQGSPVKSSPGVGAMPEIQSANASPAQKSAQSTPRMHLGWERKGKPAGKGAMGSGLDAQAMGSKTMVDMFLNSRRKRADGGSGIRSSPSAFL</sequence>
<name>A0A8H4XMQ8_9HYPO</name>
<feature type="compositionally biased region" description="Polar residues" evidence="1">
    <location>
        <begin position="667"/>
        <end position="681"/>
    </location>
</feature>
<feature type="region of interest" description="Disordered" evidence="1">
    <location>
        <begin position="566"/>
        <end position="597"/>
    </location>
</feature>
<feature type="region of interest" description="Disordered" evidence="1">
    <location>
        <begin position="907"/>
        <end position="997"/>
    </location>
</feature>
<dbReference type="EMBL" id="JABEYC010000241">
    <property type="protein sequence ID" value="KAF4980318.1"/>
    <property type="molecule type" value="Genomic_DNA"/>
</dbReference>
<keyword evidence="3" id="KW-1185">Reference proteome</keyword>
<feature type="region of interest" description="Disordered" evidence="1">
    <location>
        <begin position="520"/>
        <end position="539"/>
    </location>
</feature>
<feature type="compositionally biased region" description="Basic and acidic residues" evidence="1">
    <location>
        <begin position="280"/>
        <end position="295"/>
    </location>
</feature>
<feature type="region of interest" description="Disordered" evidence="1">
    <location>
        <begin position="233"/>
        <end position="390"/>
    </location>
</feature>
<evidence type="ECO:0000313" key="2">
    <source>
        <dbReference type="EMBL" id="KAF4980318.1"/>
    </source>
</evidence>
<feature type="compositionally biased region" description="Polar residues" evidence="1">
    <location>
        <begin position="141"/>
        <end position="154"/>
    </location>
</feature>
<comment type="caution">
    <text evidence="2">The sequence shown here is derived from an EMBL/GenBank/DDBJ whole genome shotgun (WGS) entry which is preliminary data.</text>
</comment>
<gene>
    <name evidence="2" type="ORF">FZEAL_3635</name>
</gene>
<feature type="region of interest" description="Disordered" evidence="1">
    <location>
        <begin position="824"/>
        <end position="854"/>
    </location>
</feature>
<dbReference type="OrthoDB" id="206201at2759"/>
<feature type="compositionally biased region" description="Basic residues" evidence="1">
    <location>
        <begin position="1"/>
        <end position="16"/>
    </location>
</feature>
<accession>A0A8H4XMQ8</accession>
<dbReference type="Proteomes" id="UP000635477">
    <property type="component" value="Unassembled WGS sequence"/>
</dbReference>
<evidence type="ECO:0000313" key="3">
    <source>
        <dbReference type="Proteomes" id="UP000635477"/>
    </source>
</evidence>
<feature type="compositionally biased region" description="Polar residues" evidence="1">
    <location>
        <begin position="94"/>
        <end position="110"/>
    </location>
</feature>
<feature type="region of interest" description="Disordered" evidence="1">
    <location>
        <begin position="636"/>
        <end position="687"/>
    </location>
</feature>
<feature type="compositionally biased region" description="Basic and acidic residues" evidence="1">
    <location>
        <begin position="374"/>
        <end position="390"/>
    </location>
</feature>
<proteinExistence type="predicted"/>
<reference evidence="2" key="1">
    <citation type="journal article" date="2020" name="BMC Genomics">
        <title>Correction to: Identification and distribution of gene clusters required for synthesis of sphingolipid metabolism inhibitors in diverse species of the filamentous fungus Fusarium.</title>
        <authorList>
            <person name="Kim H.S."/>
            <person name="Lohmar J.M."/>
            <person name="Busman M."/>
            <person name="Brown D.W."/>
            <person name="Naumann T.A."/>
            <person name="Divon H.H."/>
            <person name="Lysoe E."/>
            <person name="Uhlig S."/>
            <person name="Proctor R.H."/>
        </authorList>
    </citation>
    <scope>NUCLEOTIDE SEQUENCE</scope>
    <source>
        <strain evidence="2">NRRL 22465</strain>
    </source>
</reference>
<feature type="region of interest" description="Disordered" evidence="1">
    <location>
        <begin position="56"/>
        <end position="157"/>
    </location>
</feature>
<organism evidence="2 3">
    <name type="scientific">Fusarium zealandicum</name>
    <dbReference type="NCBI Taxonomy" id="1053134"/>
    <lineage>
        <taxon>Eukaryota</taxon>
        <taxon>Fungi</taxon>
        <taxon>Dikarya</taxon>
        <taxon>Ascomycota</taxon>
        <taxon>Pezizomycotina</taxon>
        <taxon>Sordariomycetes</taxon>
        <taxon>Hypocreomycetidae</taxon>
        <taxon>Hypocreales</taxon>
        <taxon>Nectriaceae</taxon>
        <taxon>Fusarium</taxon>
        <taxon>Fusarium staphyleae species complex</taxon>
    </lineage>
</organism>
<dbReference type="AlphaFoldDB" id="A0A8H4XMQ8"/>
<feature type="region of interest" description="Disordered" evidence="1">
    <location>
        <begin position="754"/>
        <end position="781"/>
    </location>
</feature>
<feature type="compositionally biased region" description="Polar residues" evidence="1">
    <location>
        <begin position="924"/>
        <end position="939"/>
    </location>
</feature>
<feature type="region of interest" description="Disordered" evidence="1">
    <location>
        <begin position="1"/>
        <end position="27"/>
    </location>
</feature>